<proteinExistence type="predicted"/>
<name>A0A168CTV6_9EURO</name>
<dbReference type="VEuPathDB" id="FungiDB:AAP_00649"/>
<organism evidence="2 3">
    <name type="scientific">Ascosphaera apis ARSEF 7405</name>
    <dbReference type="NCBI Taxonomy" id="392613"/>
    <lineage>
        <taxon>Eukaryota</taxon>
        <taxon>Fungi</taxon>
        <taxon>Dikarya</taxon>
        <taxon>Ascomycota</taxon>
        <taxon>Pezizomycotina</taxon>
        <taxon>Eurotiomycetes</taxon>
        <taxon>Eurotiomycetidae</taxon>
        <taxon>Onygenales</taxon>
        <taxon>Ascosphaeraceae</taxon>
        <taxon>Ascosphaera</taxon>
    </lineage>
</organism>
<evidence type="ECO:0000256" key="1">
    <source>
        <dbReference type="SAM" id="MobiDB-lite"/>
    </source>
</evidence>
<feature type="region of interest" description="Disordered" evidence="1">
    <location>
        <begin position="1"/>
        <end position="52"/>
    </location>
</feature>
<feature type="compositionally biased region" description="Basic and acidic residues" evidence="1">
    <location>
        <begin position="131"/>
        <end position="140"/>
    </location>
</feature>
<gene>
    <name evidence="2" type="ORF">AAP_00649</name>
</gene>
<feature type="region of interest" description="Disordered" evidence="1">
    <location>
        <begin position="120"/>
        <end position="141"/>
    </location>
</feature>
<keyword evidence="3" id="KW-1185">Reference proteome</keyword>
<evidence type="ECO:0000313" key="3">
    <source>
        <dbReference type="Proteomes" id="UP000242877"/>
    </source>
</evidence>
<accession>A0A168CTV6</accession>
<dbReference type="EMBL" id="AZGZ01000002">
    <property type="protein sequence ID" value="KZZ97006.1"/>
    <property type="molecule type" value="Genomic_DNA"/>
</dbReference>
<feature type="compositionally biased region" description="Polar residues" evidence="1">
    <location>
        <begin position="37"/>
        <end position="47"/>
    </location>
</feature>
<dbReference type="OrthoDB" id="4448936at2759"/>
<sequence>MTSIRHFPHEEDDRSEIEIMTDSDISINEPSMLGEGTSYTSSESQQPVDGPSIHDRLLSLASLASSLKSSNRLPPENEEQLHCNLDKIEAELQYLNGDASSLSRTPTNFQETVMPLTINRGKSADNVKSTEPSKETRQVTEDSTALSFRQVDQEYYISVLNDLENLTTELEKRRDECIQIKTAAEDRQNEFLRELSIREEKILSLRQIISETSTHMEALRGTVQGLEDWMRPLKHSWKRHGRTGLYSRRSPYERTLPIRRRIATDILSYGYDSDDDDNEISALYEGIEAWLRGWKDFEDEFQSRQQAKTAGESIN</sequence>
<reference evidence="2 3" key="1">
    <citation type="journal article" date="2016" name="Genome Biol. Evol.">
        <title>Divergent and convergent evolution of fungal pathogenicity.</title>
        <authorList>
            <person name="Shang Y."/>
            <person name="Xiao G."/>
            <person name="Zheng P."/>
            <person name="Cen K."/>
            <person name="Zhan S."/>
            <person name="Wang C."/>
        </authorList>
    </citation>
    <scope>NUCLEOTIDE SEQUENCE [LARGE SCALE GENOMIC DNA]</scope>
    <source>
        <strain evidence="2 3">ARSEF 7405</strain>
    </source>
</reference>
<dbReference type="Proteomes" id="UP000242877">
    <property type="component" value="Unassembled WGS sequence"/>
</dbReference>
<dbReference type="AlphaFoldDB" id="A0A168CTV6"/>
<protein>
    <submittedName>
        <fullName evidence="2">Uncharacterized protein</fullName>
    </submittedName>
</protein>
<comment type="caution">
    <text evidence="2">The sequence shown here is derived from an EMBL/GenBank/DDBJ whole genome shotgun (WGS) entry which is preliminary data.</text>
</comment>
<evidence type="ECO:0000313" key="2">
    <source>
        <dbReference type="EMBL" id="KZZ97006.1"/>
    </source>
</evidence>